<dbReference type="PROSITE" id="PS50056">
    <property type="entry name" value="TYR_PHOSPHATASE_2"/>
    <property type="match status" value="1"/>
</dbReference>
<dbReference type="EC" id="3.1.3.48" evidence="2"/>
<dbReference type="PANTHER" id="PTHR10159">
    <property type="entry name" value="DUAL SPECIFICITY PROTEIN PHOSPHATASE"/>
    <property type="match status" value="1"/>
</dbReference>
<dbReference type="InterPro" id="IPR020422">
    <property type="entry name" value="TYR_PHOSPHATASE_DUAL_dom"/>
</dbReference>
<evidence type="ECO:0000259" key="6">
    <source>
        <dbReference type="PROSITE" id="PS50056"/>
    </source>
</evidence>
<gene>
    <name evidence="7" type="ORF">RJ641_017610</name>
</gene>
<keyword evidence="8" id="KW-1185">Reference proteome</keyword>
<dbReference type="AlphaFoldDB" id="A0AAN8YVP5"/>
<dbReference type="PANTHER" id="PTHR10159:SF511">
    <property type="entry name" value="DUAL SPECIFICITY PROTEIN PHOSPHATASE 1"/>
    <property type="match status" value="1"/>
</dbReference>
<dbReference type="SMART" id="SM00195">
    <property type="entry name" value="DSPc"/>
    <property type="match status" value="1"/>
</dbReference>
<comment type="similarity">
    <text evidence="1">Belongs to the protein-tyrosine phosphatase family. Non-receptor class dual specificity subfamily.</text>
</comment>
<dbReference type="GO" id="GO:0043409">
    <property type="term" value="P:negative regulation of MAPK cascade"/>
    <property type="evidence" value="ECO:0007669"/>
    <property type="project" value="TreeGrafter"/>
</dbReference>
<accession>A0AAN8YVP5</accession>
<dbReference type="EMBL" id="JBAMMX010000023">
    <property type="protein sequence ID" value="KAK6916859.1"/>
    <property type="molecule type" value="Genomic_DNA"/>
</dbReference>
<dbReference type="SUPFAM" id="SSF52799">
    <property type="entry name" value="(Phosphotyrosine protein) phosphatases II"/>
    <property type="match status" value="1"/>
</dbReference>
<dbReference type="InterPro" id="IPR000340">
    <property type="entry name" value="Dual-sp_phosphatase_cat-dom"/>
</dbReference>
<organism evidence="7 8">
    <name type="scientific">Dillenia turbinata</name>
    <dbReference type="NCBI Taxonomy" id="194707"/>
    <lineage>
        <taxon>Eukaryota</taxon>
        <taxon>Viridiplantae</taxon>
        <taxon>Streptophyta</taxon>
        <taxon>Embryophyta</taxon>
        <taxon>Tracheophyta</taxon>
        <taxon>Spermatophyta</taxon>
        <taxon>Magnoliopsida</taxon>
        <taxon>eudicotyledons</taxon>
        <taxon>Gunneridae</taxon>
        <taxon>Pentapetalae</taxon>
        <taxon>Dilleniales</taxon>
        <taxon>Dilleniaceae</taxon>
        <taxon>Dillenia</taxon>
    </lineage>
</organism>
<name>A0AAN8YVP5_9MAGN</name>
<evidence type="ECO:0000313" key="7">
    <source>
        <dbReference type="EMBL" id="KAK6916859.1"/>
    </source>
</evidence>
<evidence type="ECO:0000256" key="4">
    <source>
        <dbReference type="ARBA" id="ARBA00022912"/>
    </source>
</evidence>
<dbReference type="GO" id="GO:0033550">
    <property type="term" value="F:MAP kinase tyrosine phosphatase activity"/>
    <property type="evidence" value="ECO:0007669"/>
    <property type="project" value="TreeGrafter"/>
</dbReference>
<proteinExistence type="inferred from homology"/>
<keyword evidence="4" id="KW-0904">Protein phosphatase</keyword>
<dbReference type="GO" id="GO:0005737">
    <property type="term" value="C:cytoplasm"/>
    <property type="evidence" value="ECO:0007669"/>
    <property type="project" value="TreeGrafter"/>
</dbReference>
<dbReference type="Proteomes" id="UP001370490">
    <property type="component" value="Unassembled WGS sequence"/>
</dbReference>
<dbReference type="GO" id="GO:0008330">
    <property type="term" value="F:protein tyrosine/threonine phosphatase activity"/>
    <property type="evidence" value="ECO:0007669"/>
    <property type="project" value="TreeGrafter"/>
</dbReference>
<dbReference type="PROSITE" id="PS50054">
    <property type="entry name" value="TYR_PHOSPHATASE_DUAL"/>
    <property type="match status" value="1"/>
</dbReference>
<evidence type="ECO:0000313" key="8">
    <source>
        <dbReference type="Proteomes" id="UP001370490"/>
    </source>
</evidence>
<dbReference type="Gene3D" id="3.90.190.10">
    <property type="entry name" value="Protein tyrosine phosphatase superfamily"/>
    <property type="match status" value="1"/>
</dbReference>
<dbReference type="CDD" id="cd14498">
    <property type="entry name" value="DSP"/>
    <property type="match status" value="1"/>
</dbReference>
<evidence type="ECO:0000256" key="3">
    <source>
        <dbReference type="ARBA" id="ARBA00022801"/>
    </source>
</evidence>
<evidence type="ECO:0000259" key="5">
    <source>
        <dbReference type="PROSITE" id="PS50054"/>
    </source>
</evidence>
<keyword evidence="3" id="KW-0378">Hydrolase</keyword>
<dbReference type="Pfam" id="PF00782">
    <property type="entry name" value="DSPc"/>
    <property type="match status" value="1"/>
</dbReference>
<evidence type="ECO:0000256" key="2">
    <source>
        <dbReference type="ARBA" id="ARBA00013064"/>
    </source>
</evidence>
<dbReference type="GO" id="GO:0017017">
    <property type="term" value="F:MAP kinase tyrosine/serine/threonine phosphatase activity"/>
    <property type="evidence" value="ECO:0007669"/>
    <property type="project" value="TreeGrafter"/>
</dbReference>
<reference evidence="7 8" key="1">
    <citation type="submission" date="2023-12" db="EMBL/GenBank/DDBJ databases">
        <title>A high-quality genome assembly for Dillenia turbinata (Dilleniales).</title>
        <authorList>
            <person name="Chanderbali A."/>
        </authorList>
    </citation>
    <scope>NUCLEOTIDE SEQUENCE [LARGE SCALE GENOMIC DNA]</scope>
    <source>
        <strain evidence="7">LSX21</strain>
        <tissue evidence="7">Leaf</tissue>
    </source>
</reference>
<feature type="domain" description="Tyrosine specific protein phosphatases" evidence="6">
    <location>
        <begin position="72"/>
        <end position="103"/>
    </location>
</feature>
<comment type="caution">
    <text evidence="7">The sequence shown here is derived from an EMBL/GenBank/DDBJ whole genome shotgun (WGS) entry which is preliminary data.</text>
</comment>
<dbReference type="InterPro" id="IPR029021">
    <property type="entry name" value="Prot-tyrosine_phosphatase-like"/>
</dbReference>
<feature type="domain" description="Tyrosine-protein phosphatase" evidence="5">
    <location>
        <begin position="7"/>
        <end position="118"/>
    </location>
</feature>
<sequence length="118" mass="13611">MLQLHQLFFKKSRGVFLGSVEAAENMTKLKKLKITHILTVAGSFGPKYPSSLTYKIIPVADNKDTNISKYLDEWFKFIDEARRQGGDVLVHCHDGISRRQVFVTPFVPWFRFCGLSFR</sequence>
<evidence type="ECO:0000256" key="1">
    <source>
        <dbReference type="ARBA" id="ARBA00008601"/>
    </source>
</evidence>
<dbReference type="InterPro" id="IPR000387">
    <property type="entry name" value="Tyr_Pase_dom"/>
</dbReference>
<protein>
    <recommendedName>
        <fullName evidence="2">protein-tyrosine-phosphatase</fullName>
        <ecNumber evidence="2">3.1.3.48</ecNumber>
    </recommendedName>
</protein>